<evidence type="ECO:0000313" key="5">
    <source>
        <dbReference type="EMBL" id="SEC34646.1"/>
    </source>
</evidence>
<dbReference type="EMBL" id="FNSH01000001">
    <property type="protein sequence ID" value="SEC04029.1"/>
    <property type="molecule type" value="Genomic_DNA"/>
</dbReference>
<organism evidence="3 6">
    <name type="scientific">Atopobium minutum</name>
    <dbReference type="NCBI Taxonomy" id="1381"/>
    <lineage>
        <taxon>Bacteria</taxon>
        <taxon>Bacillati</taxon>
        <taxon>Actinomycetota</taxon>
        <taxon>Coriobacteriia</taxon>
        <taxon>Coriobacteriales</taxon>
        <taxon>Atopobiaceae</taxon>
        <taxon>Atopobium</taxon>
    </lineage>
</organism>
<name>A0AB38A864_9ACTN</name>
<evidence type="ECO:0000313" key="3">
    <source>
        <dbReference type="EMBL" id="SEC04418.1"/>
    </source>
</evidence>
<dbReference type="EMBL" id="FNSH01000003">
    <property type="protein sequence ID" value="SEC34646.1"/>
    <property type="molecule type" value="Genomic_DNA"/>
</dbReference>
<accession>A0AB38A864</accession>
<dbReference type="EMBL" id="FNSH01000002">
    <property type="protein sequence ID" value="SEC21989.1"/>
    <property type="molecule type" value="Genomic_DNA"/>
</dbReference>
<gene>
    <name evidence="2" type="ORF">SAMN04489746_1473</name>
    <name evidence="3" type="ORF">SAMN04489746_1480</name>
    <name evidence="4" type="ORF">SAMN04489746_1502</name>
    <name evidence="5" type="ORF">SAMN04489746_1648</name>
</gene>
<dbReference type="RefSeq" id="WP_057002167.1">
    <property type="nucleotide sequence ID" value="NZ_FNSH01000001.1"/>
</dbReference>
<feature type="region of interest" description="Disordered" evidence="1">
    <location>
        <begin position="52"/>
        <end position="88"/>
    </location>
</feature>
<feature type="compositionally biased region" description="Basic and acidic residues" evidence="1">
    <location>
        <begin position="52"/>
        <end position="78"/>
    </location>
</feature>
<comment type="caution">
    <text evidence="3">The sequence shown here is derived from an EMBL/GenBank/DDBJ whole genome shotgun (WGS) entry which is preliminary data.</text>
</comment>
<dbReference type="Proteomes" id="UP000183687">
    <property type="component" value="Unassembled WGS sequence"/>
</dbReference>
<feature type="compositionally biased region" description="Polar residues" evidence="1">
    <location>
        <begin position="79"/>
        <end position="88"/>
    </location>
</feature>
<reference evidence="3 6" key="1">
    <citation type="submission" date="2016-10" db="EMBL/GenBank/DDBJ databases">
        <authorList>
            <person name="Varghese N."/>
            <person name="Submissions S."/>
        </authorList>
    </citation>
    <scope>NUCLEOTIDE SEQUENCE [LARGE SCALE GENOMIC DNA]</scope>
    <source>
        <strain evidence="3 6">DSM 20586</strain>
    </source>
</reference>
<dbReference type="AlphaFoldDB" id="A0AB38A864"/>
<evidence type="ECO:0000313" key="4">
    <source>
        <dbReference type="EMBL" id="SEC21989.1"/>
    </source>
</evidence>
<evidence type="ECO:0000256" key="1">
    <source>
        <dbReference type="SAM" id="MobiDB-lite"/>
    </source>
</evidence>
<protein>
    <submittedName>
        <fullName evidence="3">Uncharacterized protein</fullName>
    </submittedName>
</protein>
<proteinExistence type="predicted"/>
<evidence type="ECO:0000313" key="2">
    <source>
        <dbReference type="EMBL" id="SEC04029.1"/>
    </source>
</evidence>
<dbReference type="EMBL" id="FNSH01000001">
    <property type="protein sequence ID" value="SEC04418.1"/>
    <property type="molecule type" value="Genomic_DNA"/>
</dbReference>
<sequence length="258" mass="27478">MANVKTYLSKILSAVYGKDVRGAIHDSIAAINTQVETTTAAESARIAAEKTRISQENARKSAEITRAAQEETRKHNETTRTAQESTRQTTFTKLRTDIDTKLKQLDQAIAGAGAVLIDPTLTKQGQAADAKAVSDQLSKVNHRLTSVIPEFQAFTLTAPSDKVVVSDMSKIKKYGKICVLSFSVTVKENTSTDGLQPLCVSPIAEDESSIGFATAIAYGDGAANYPAFIIDSVVGALIPGPVAYPLNLLGSITFISKA</sequence>
<evidence type="ECO:0000313" key="6">
    <source>
        <dbReference type="Proteomes" id="UP000183687"/>
    </source>
</evidence>